<keyword evidence="2" id="KW-1133">Transmembrane helix</keyword>
<organism evidence="3 4">
    <name type="scientific">Cystoisospora suis</name>
    <dbReference type="NCBI Taxonomy" id="483139"/>
    <lineage>
        <taxon>Eukaryota</taxon>
        <taxon>Sar</taxon>
        <taxon>Alveolata</taxon>
        <taxon>Apicomplexa</taxon>
        <taxon>Conoidasida</taxon>
        <taxon>Coccidia</taxon>
        <taxon>Eucoccidiorida</taxon>
        <taxon>Eimeriorina</taxon>
        <taxon>Sarcocystidae</taxon>
        <taxon>Cystoisospora</taxon>
    </lineage>
</organism>
<feature type="region of interest" description="Disordered" evidence="1">
    <location>
        <begin position="230"/>
        <end position="490"/>
    </location>
</feature>
<feature type="compositionally biased region" description="Low complexity" evidence="1">
    <location>
        <begin position="411"/>
        <end position="424"/>
    </location>
</feature>
<feature type="compositionally biased region" description="Low complexity" evidence="1">
    <location>
        <begin position="170"/>
        <end position="186"/>
    </location>
</feature>
<reference evidence="3 4" key="1">
    <citation type="journal article" date="2017" name="Int. J. Parasitol.">
        <title>The genome of the protozoan parasite Cystoisospora suis and a reverse vaccinology approach to identify vaccine candidates.</title>
        <authorList>
            <person name="Palmieri N."/>
            <person name="Shrestha A."/>
            <person name="Ruttkowski B."/>
            <person name="Beck T."/>
            <person name="Vogl C."/>
            <person name="Tomley F."/>
            <person name="Blake D.P."/>
            <person name="Joachim A."/>
        </authorList>
    </citation>
    <scope>NUCLEOTIDE SEQUENCE [LARGE SCALE GENOMIC DNA]</scope>
    <source>
        <strain evidence="3 4">Wien I</strain>
    </source>
</reference>
<protein>
    <submittedName>
        <fullName evidence="3">Transmembrane protein</fullName>
    </submittedName>
</protein>
<name>A0A2C6LB76_9APIC</name>
<feature type="region of interest" description="Disordered" evidence="1">
    <location>
        <begin position="685"/>
        <end position="754"/>
    </location>
</feature>
<feature type="compositionally biased region" description="Acidic residues" evidence="1">
    <location>
        <begin position="320"/>
        <end position="342"/>
    </location>
</feature>
<feature type="compositionally biased region" description="Basic and acidic residues" evidence="1">
    <location>
        <begin position="694"/>
        <end position="710"/>
    </location>
</feature>
<feature type="compositionally biased region" description="Basic and acidic residues" evidence="1">
    <location>
        <begin position="450"/>
        <end position="473"/>
    </location>
</feature>
<dbReference type="Proteomes" id="UP000221165">
    <property type="component" value="Unassembled WGS sequence"/>
</dbReference>
<gene>
    <name evidence="3" type="ORF">CSUI_001846</name>
</gene>
<evidence type="ECO:0000256" key="2">
    <source>
        <dbReference type="SAM" id="Phobius"/>
    </source>
</evidence>
<dbReference type="RefSeq" id="XP_067925977.1">
    <property type="nucleotide sequence ID" value="XM_068062049.1"/>
</dbReference>
<keyword evidence="2 3" id="KW-0812">Transmembrane</keyword>
<evidence type="ECO:0000313" key="3">
    <source>
        <dbReference type="EMBL" id="PHJ24304.1"/>
    </source>
</evidence>
<sequence>MSPFHPALFQSVKSSLSLFFSLSSPCDKPALPRCDLASSASAAMSSSFQSNSHLKPSMASKKKTSISHLSTDRQQFFRKISSLEVLQISSLQLSSSFENTKRVTPLFSMRKSCCSLHILLLFLHLFFFFLLFSPPQSSSLLSSSESFRNGDFFILPARAEFIKEESFLPSSHPLSSSSSPFNLDDSIGQEDEEEEGSPSSFLRYLRGFSRDLSSVLSPLDSRRISLPSEKAAHPNFPPASSSFSFSPAPSSSPPPPVFVSRRREKDPLFFPSRTPSPLVDRKIAIPPPASSPPVFSFSFQQAAPPSEQEEGEASSSSPNDPEESSSNEAEENASSAPEEDENTASQDASAPPQSPPANDNKEKEEEKDSDESPPSSSSPQDVASPGQETGEAGSFSSESEEGDALVLKGDISITPSTTHTSTSPREGSAEIRRHVSTEEHTLSQDSSSLGEKKQNGSKKEETKASVTLVKEKPPPPTATEIEPSAPPVSEVLQGKPCTKVSIEEKLQEIASPFMLSSQHFAVDFKLGVRVKGRDFDEERATKTAYLPRAVSETPSYEPVGGVVLLADVDEPGIGSDIRLIHLTVRPSVCEEKGSEKCTIPYLLPPIPLADPAHRILALSFDSPTGKKFKFTEVLKLIQQKPRDVDLRRISLSRLIEENSAFFNTKEGKATSPSWNVFKVFNPGQGDVSSSSQESLEKGENGDQDKKKEDDSFYSVDTPILHMPGGSTKKEKLNAAEAAESQNADVDGVSTPQFGGYSPGSGGQLKASTIFGYILGSLLIIAVFVGIIVVSSDCVSKKSQSTP</sequence>
<feature type="compositionally biased region" description="Low complexity" evidence="1">
    <location>
        <begin position="238"/>
        <end position="249"/>
    </location>
</feature>
<dbReference type="OrthoDB" id="331518at2759"/>
<feature type="compositionally biased region" description="Low complexity" evidence="1">
    <location>
        <begin position="292"/>
        <end position="306"/>
    </location>
</feature>
<accession>A0A2C6LB76</accession>
<dbReference type="AlphaFoldDB" id="A0A2C6LB76"/>
<dbReference type="GeneID" id="94425260"/>
<comment type="caution">
    <text evidence="3">The sequence shown here is derived from an EMBL/GenBank/DDBJ whole genome shotgun (WGS) entry which is preliminary data.</text>
</comment>
<dbReference type="EMBL" id="MIGC01000746">
    <property type="protein sequence ID" value="PHJ24304.1"/>
    <property type="molecule type" value="Genomic_DNA"/>
</dbReference>
<proteinExistence type="predicted"/>
<evidence type="ECO:0000313" key="4">
    <source>
        <dbReference type="Proteomes" id="UP000221165"/>
    </source>
</evidence>
<feature type="region of interest" description="Disordered" evidence="1">
    <location>
        <begin position="170"/>
        <end position="199"/>
    </location>
</feature>
<evidence type="ECO:0000256" key="1">
    <source>
        <dbReference type="SAM" id="MobiDB-lite"/>
    </source>
</evidence>
<dbReference type="VEuPathDB" id="ToxoDB:CSUI_001846"/>
<feature type="transmembrane region" description="Helical" evidence="2">
    <location>
        <begin position="769"/>
        <end position="789"/>
    </location>
</feature>
<feature type="compositionally biased region" description="Basic and acidic residues" evidence="1">
    <location>
        <begin position="427"/>
        <end position="442"/>
    </location>
</feature>
<keyword evidence="4" id="KW-1185">Reference proteome</keyword>
<feature type="compositionally biased region" description="Acidic residues" evidence="1">
    <location>
        <begin position="187"/>
        <end position="196"/>
    </location>
</feature>
<keyword evidence="2" id="KW-0472">Membrane</keyword>